<protein>
    <submittedName>
        <fullName evidence="1">Uncharacterized protein</fullName>
    </submittedName>
</protein>
<keyword evidence="2" id="KW-1185">Reference proteome</keyword>
<sequence length="950" mass="105692">MGRKVLRFTRLCWPQLTRTVIKTTNSASLTFSEHGADANYASGASYAAASSQPPGRASSSHHPNYYKPEVLEVLLTSSPNAAASVNSCWASGTFRDTISDSPHLLEIVSSSLRHGLNVDIDNGILLRFAIREVNSKVLERILRANPSLASLRIAFCDANSIENRNVQLKLVSLLLDQAGSAEIGQSRELFTETAIALNGDPAGLQLFLIHKAIVDYDDGKAVLAAAAEGAINVLDLLLLARPSESTIKEACLLAASAGNLSSDQKLITLQHLLTANGGVSADTASDLLLRSVARLPEFIELPRLLLARGAIVEYAVLEKALEIACRDLFLLLFHSTASQHSILRLFRSIRQRTMAKDRKNWVYNCLLLRDIPVNDISEALLGSLTSDPDDLDLPKLLLNHGAAVDYAECASFSVALKSKSRQTIRLSCSYLMNNQKAVFTAFDLITHTDSSTPHVRAEAYRLLLSKGGISKKSIQLALEGNIAGEGRDASVVDLMLMNGADPNKDGAKCFLTAIRAEAETEFRVLAKHANINPLLQTLMSRFADEEKITHWFRICLEARKVSLTLEEIDQNDLTFKCMPKFPRGHQLLELLLEYRMIDPNATIDYSICPDWPPERCTALIWALFSSKPRIENDTILALFSMQGSGNDDVDLLYRTRRSNVSAAFGCLLDESRTPILKTLLDLDKTRVLKSKMLGTTFGYLAAYPKMYDEKLSPSDGEINLGQASVFVGNFKAYEAMNIEETVDEGSLHSAAQLALPLFVQWFLRPNSDNPNRPDDKYDCLTPLALAVASPQPMPWCKIADQENDWKVRMRQTIALLAWDPRTDLAWRHGALTVLHYAIGSGPWMTEALIQILDIKNKPRRHDMFLYEDNDGLFYSPDEYVKRLLKIEKKQEKALLTSLNLGEFDSRFYREVMPGAGEQPAGYKGLPRHLARAWEEYEAEIIRKEQARPQL</sequence>
<reference evidence="1" key="1">
    <citation type="submission" date="2022-10" db="EMBL/GenBank/DDBJ databases">
        <title>Genome Sequence of Xylaria curta.</title>
        <authorList>
            <person name="Buettner E."/>
        </authorList>
    </citation>
    <scope>NUCLEOTIDE SEQUENCE</scope>
    <source>
        <strain evidence="1">Babe10</strain>
    </source>
</reference>
<dbReference type="EMBL" id="JAPDGR010001303">
    <property type="protein sequence ID" value="KAJ2984408.1"/>
    <property type="molecule type" value="Genomic_DNA"/>
</dbReference>
<comment type="caution">
    <text evidence="1">The sequence shown here is derived from an EMBL/GenBank/DDBJ whole genome shotgun (WGS) entry which is preliminary data.</text>
</comment>
<name>A0ACC1P1J4_9PEZI</name>
<evidence type="ECO:0000313" key="1">
    <source>
        <dbReference type="EMBL" id="KAJ2984408.1"/>
    </source>
</evidence>
<dbReference type="Proteomes" id="UP001143856">
    <property type="component" value="Unassembled WGS sequence"/>
</dbReference>
<organism evidence="1 2">
    <name type="scientific">Xylaria curta</name>
    <dbReference type="NCBI Taxonomy" id="42375"/>
    <lineage>
        <taxon>Eukaryota</taxon>
        <taxon>Fungi</taxon>
        <taxon>Dikarya</taxon>
        <taxon>Ascomycota</taxon>
        <taxon>Pezizomycotina</taxon>
        <taxon>Sordariomycetes</taxon>
        <taxon>Xylariomycetidae</taxon>
        <taxon>Xylariales</taxon>
        <taxon>Xylariaceae</taxon>
        <taxon>Xylaria</taxon>
    </lineage>
</organism>
<evidence type="ECO:0000313" key="2">
    <source>
        <dbReference type="Proteomes" id="UP001143856"/>
    </source>
</evidence>
<gene>
    <name evidence="1" type="ORF">NUW58_g6074</name>
</gene>
<proteinExistence type="predicted"/>
<accession>A0ACC1P1J4</accession>